<feature type="domain" description="Tc1-like transposase DDE" evidence="1">
    <location>
        <begin position="3"/>
        <end position="125"/>
    </location>
</feature>
<reference evidence="2 3" key="1">
    <citation type="submission" date="2022-12" db="EMBL/GenBank/DDBJ databases">
        <title>Draft genome sequence of Paenibacillus sp. dW9.</title>
        <authorList>
            <person name="Choi E.-W."/>
            <person name="Kim D.-U."/>
        </authorList>
    </citation>
    <scope>NUCLEOTIDE SEQUENCE [LARGE SCALE GENOMIC DNA]</scope>
    <source>
        <strain evidence="3">dW9</strain>
    </source>
</reference>
<sequence>MSTWFPKGQQKIIPTYGKHRGAKLLATLDYETVDIYWEEHEQYDAQVFLSFLQNAASKYPEGKTFMVLDNARIHHAKLLQPFLDQNAGKSELMFLPPYSPELNIVEGLWEWLKQSVKCRLYSTNKSVSTQSQ</sequence>
<dbReference type="InterPro" id="IPR038717">
    <property type="entry name" value="Tc1-like_DDE_dom"/>
</dbReference>
<name>A0ABT4QJ18_9BACL</name>
<comment type="caution">
    <text evidence="2">The sequence shown here is derived from an EMBL/GenBank/DDBJ whole genome shotgun (WGS) entry which is preliminary data.</text>
</comment>
<organism evidence="2 3">
    <name type="scientific">Paenibacillus gyeongsangnamensis</name>
    <dbReference type="NCBI Taxonomy" id="3388067"/>
    <lineage>
        <taxon>Bacteria</taxon>
        <taxon>Bacillati</taxon>
        <taxon>Bacillota</taxon>
        <taxon>Bacilli</taxon>
        <taxon>Bacillales</taxon>
        <taxon>Paenibacillaceae</taxon>
        <taxon>Paenibacillus</taxon>
    </lineage>
</organism>
<proteinExistence type="predicted"/>
<accession>A0ABT4QJ18</accession>
<evidence type="ECO:0000259" key="1">
    <source>
        <dbReference type="Pfam" id="PF13358"/>
    </source>
</evidence>
<protein>
    <submittedName>
        <fullName evidence="2">IS630 family transposase</fullName>
    </submittedName>
</protein>
<keyword evidence="3" id="KW-1185">Reference proteome</keyword>
<dbReference type="Gene3D" id="3.30.420.10">
    <property type="entry name" value="Ribonuclease H-like superfamily/Ribonuclease H"/>
    <property type="match status" value="1"/>
</dbReference>
<dbReference type="Proteomes" id="UP001527882">
    <property type="component" value="Unassembled WGS sequence"/>
</dbReference>
<gene>
    <name evidence="2" type="ORF">O9H85_30750</name>
</gene>
<dbReference type="NCBIfam" id="NF033545">
    <property type="entry name" value="transpos_IS630"/>
    <property type="match status" value="1"/>
</dbReference>
<dbReference type="InterPro" id="IPR036397">
    <property type="entry name" value="RNaseH_sf"/>
</dbReference>
<evidence type="ECO:0000313" key="2">
    <source>
        <dbReference type="EMBL" id="MCZ8516685.1"/>
    </source>
</evidence>
<dbReference type="EMBL" id="JAQAGZ010000026">
    <property type="protein sequence ID" value="MCZ8516685.1"/>
    <property type="molecule type" value="Genomic_DNA"/>
</dbReference>
<dbReference type="RefSeq" id="WP_269885220.1">
    <property type="nucleotide sequence ID" value="NZ_JAQAGZ010000026.1"/>
</dbReference>
<dbReference type="InterPro" id="IPR047655">
    <property type="entry name" value="Transpos_IS630-like"/>
</dbReference>
<dbReference type="Pfam" id="PF13358">
    <property type="entry name" value="DDE_3"/>
    <property type="match status" value="1"/>
</dbReference>
<evidence type="ECO:0000313" key="3">
    <source>
        <dbReference type="Proteomes" id="UP001527882"/>
    </source>
</evidence>